<dbReference type="Proteomes" id="UP000204221">
    <property type="component" value="Chromosome"/>
</dbReference>
<name>A0A221W6X9_9PSEU</name>
<reference evidence="1 2" key="1">
    <citation type="submission" date="2017-07" db="EMBL/GenBank/DDBJ databases">
        <title>Complete genome sequence of Actinoalloteichus hoggarensis DSM 45943, type strain of Actinoalloteichus hoggarensis.</title>
        <authorList>
            <person name="Ruckert C."/>
            <person name="Nouioui I."/>
            <person name="Willmese J."/>
            <person name="van Wezel G."/>
            <person name="Klenk H.-P."/>
            <person name="Kalinowski J."/>
            <person name="Zotchev S.B."/>
        </authorList>
    </citation>
    <scope>NUCLEOTIDE SEQUENCE [LARGE SCALE GENOMIC DNA]</scope>
    <source>
        <strain evidence="1 2">DSM 45943</strain>
    </source>
</reference>
<dbReference type="RefSeq" id="WP_157736922.1">
    <property type="nucleotide sequence ID" value="NZ_CP022521.1"/>
</dbReference>
<dbReference type="EMBL" id="CP022521">
    <property type="protein sequence ID" value="ASO21504.1"/>
    <property type="molecule type" value="Genomic_DNA"/>
</dbReference>
<keyword evidence="2" id="KW-1185">Reference proteome</keyword>
<dbReference type="InterPro" id="IPR036894">
    <property type="entry name" value="YbaB-like_sf"/>
</dbReference>
<dbReference type="GO" id="GO:0003677">
    <property type="term" value="F:DNA binding"/>
    <property type="evidence" value="ECO:0007669"/>
    <property type="project" value="InterPro"/>
</dbReference>
<sequence>MASREELEERLARSRQRYRRAREKASLLTETTIVEDVDGGLGTVAVRGHGQLLRVSLDPSALRYATGRSVSTAVLRSIQRAEARARALRESRDGTEEGHSR</sequence>
<dbReference type="InterPro" id="IPR004401">
    <property type="entry name" value="YbaB/EbfC"/>
</dbReference>
<dbReference type="Pfam" id="PF02575">
    <property type="entry name" value="YbaB_DNA_bd"/>
    <property type="match status" value="1"/>
</dbReference>
<evidence type="ECO:0000313" key="1">
    <source>
        <dbReference type="EMBL" id="ASO21504.1"/>
    </source>
</evidence>
<organism evidence="1 2">
    <name type="scientific">Actinoalloteichus hoggarensis</name>
    <dbReference type="NCBI Taxonomy" id="1470176"/>
    <lineage>
        <taxon>Bacteria</taxon>
        <taxon>Bacillati</taxon>
        <taxon>Actinomycetota</taxon>
        <taxon>Actinomycetes</taxon>
        <taxon>Pseudonocardiales</taxon>
        <taxon>Pseudonocardiaceae</taxon>
        <taxon>Actinoalloteichus</taxon>
    </lineage>
</organism>
<proteinExistence type="predicted"/>
<accession>A0A221W6X9</accession>
<dbReference type="AlphaFoldDB" id="A0A221W6X9"/>
<evidence type="ECO:0000313" key="2">
    <source>
        <dbReference type="Proteomes" id="UP000204221"/>
    </source>
</evidence>
<gene>
    <name evidence="1" type="ORF">AHOG_19410</name>
</gene>
<dbReference type="OrthoDB" id="3633184at2"/>
<dbReference type="KEGG" id="ahg:AHOG_19410"/>
<protein>
    <submittedName>
        <fullName evidence="1">Uncharacterized protein</fullName>
    </submittedName>
</protein>
<dbReference type="Gene3D" id="3.30.1310.10">
    <property type="entry name" value="Nucleoid-associated protein YbaB-like domain"/>
    <property type="match status" value="1"/>
</dbReference>